<keyword evidence="2" id="KW-0805">Transcription regulation</keyword>
<organism evidence="4 5">
    <name type="scientific">Cardamine amara subsp. amara</name>
    <dbReference type="NCBI Taxonomy" id="228776"/>
    <lineage>
        <taxon>Eukaryota</taxon>
        <taxon>Viridiplantae</taxon>
        <taxon>Streptophyta</taxon>
        <taxon>Embryophyta</taxon>
        <taxon>Tracheophyta</taxon>
        <taxon>Spermatophyta</taxon>
        <taxon>Magnoliopsida</taxon>
        <taxon>eudicotyledons</taxon>
        <taxon>Gunneridae</taxon>
        <taxon>Pentapetalae</taxon>
        <taxon>rosids</taxon>
        <taxon>malvids</taxon>
        <taxon>Brassicales</taxon>
        <taxon>Brassicaceae</taxon>
        <taxon>Cardamineae</taxon>
        <taxon>Cardamine</taxon>
    </lineage>
</organism>
<evidence type="ECO:0000313" key="4">
    <source>
        <dbReference type="EMBL" id="KAL1226102.1"/>
    </source>
</evidence>
<reference evidence="4 5" key="1">
    <citation type="submission" date="2024-04" db="EMBL/GenBank/DDBJ databases">
        <title>Genome assembly C_amara_ONT_v2.</title>
        <authorList>
            <person name="Yant L."/>
            <person name="Moore C."/>
            <person name="Slenker M."/>
        </authorList>
    </citation>
    <scope>NUCLEOTIDE SEQUENCE [LARGE SCALE GENOMIC DNA]</scope>
    <source>
        <tissue evidence="4">Leaf</tissue>
    </source>
</reference>
<evidence type="ECO:0000256" key="1">
    <source>
        <dbReference type="ARBA" id="ARBA00007692"/>
    </source>
</evidence>
<dbReference type="Gene3D" id="1.25.70.10">
    <property type="entry name" value="Transcription termination factor 3, mitochondrial"/>
    <property type="match status" value="1"/>
</dbReference>
<keyword evidence="2" id="KW-0804">Transcription</keyword>
<dbReference type="InterPro" id="IPR003690">
    <property type="entry name" value="MTERF"/>
</dbReference>
<dbReference type="InterPro" id="IPR038538">
    <property type="entry name" value="MTERF_sf"/>
</dbReference>
<comment type="caution">
    <text evidence="4">The sequence shown here is derived from an EMBL/GenBank/DDBJ whole genome shotgun (WGS) entry which is preliminary data.</text>
</comment>
<dbReference type="SMART" id="SM00733">
    <property type="entry name" value="Mterf"/>
    <property type="match status" value="8"/>
</dbReference>
<accession>A0ABD1C9H5</accession>
<proteinExistence type="inferred from homology"/>
<dbReference type="Proteomes" id="UP001558713">
    <property type="component" value="Unassembled WGS sequence"/>
</dbReference>
<dbReference type="FunFam" id="1.25.70.10:FF:000033">
    <property type="entry name" value="F19K23.4 protein"/>
    <property type="match status" value="1"/>
</dbReference>
<protein>
    <submittedName>
        <fullName evidence="4">Transcription termination factor MTERF15</fullName>
    </submittedName>
</protein>
<sequence length="462" mass="52340">MYSMILHGKRLVQLQKWPNLRVSVKLVQNGFAFSNSFSSATATATDVSLRVGRKGKNFTVSYLVDSLGLTSKLAESISRKVSFEDKVNPDSVLSLLRSYRFTDSQISSIITDHPRLLILDTEKSIAPKLKFLQTRGASSSELTQIVSTVPKILGMKEGKSLSRYFDIVKEIIEADKSSKFLKLCHSLPEGSKQENKIRNVSVLRELGMPQKLLFSLLISDSRAVCGKENFEESLKKVVEMGFDPTTSKFVEALHVFYQMTDQTIEEKFNVYKRLGFDVGDVWAIFKKWPFALKFSEEKITQTFETLKKCGLNENEVLQVLKKYPQFIRTSEQKILNSIETFLGLGFSREDCVMIVKRFPMYIGLSEETVTKKMEFLVKKMNWPLKSVVSNPAGLGYSLQKRIVPRCNVINALRSKGLLGSEMPSMSTVLSSTDEMFLNWFVMKNDKHLVPELLAIFTGNSVS</sequence>
<evidence type="ECO:0000313" key="5">
    <source>
        <dbReference type="Proteomes" id="UP001558713"/>
    </source>
</evidence>
<keyword evidence="5" id="KW-1185">Reference proteome</keyword>
<gene>
    <name evidence="4" type="ORF">V5N11_010426</name>
</gene>
<dbReference type="GO" id="GO:0006353">
    <property type="term" value="P:DNA-templated transcription termination"/>
    <property type="evidence" value="ECO:0007669"/>
    <property type="project" value="UniProtKB-KW"/>
</dbReference>
<keyword evidence="3" id="KW-0809">Transit peptide</keyword>
<comment type="similarity">
    <text evidence="1">Belongs to the mTERF family.</text>
</comment>
<dbReference type="GO" id="GO:0005737">
    <property type="term" value="C:cytoplasm"/>
    <property type="evidence" value="ECO:0007669"/>
    <property type="project" value="UniProtKB-ARBA"/>
</dbReference>
<evidence type="ECO:0000256" key="3">
    <source>
        <dbReference type="ARBA" id="ARBA00022946"/>
    </source>
</evidence>
<dbReference type="FunFam" id="1.25.70.10:FF:000039">
    <property type="entry name" value="F8K4.20 protein"/>
    <property type="match status" value="1"/>
</dbReference>
<keyword evidence="2" id="KW-0806">Transcription termination</keyword>
<dbReference type="EMBL" id="JBANAX010000010">
    <property type="protein sequence ID" value="KAL1226102.1"/>
    <property type="molecule type" value="Genomic_DNA"/>
</dbReference>
<dbReference type="AlphaFoldDB" id="A0ABD1C9H5"/>
<evidence type="ECO:0000256" key="2">
    <source>
        <dbReference type="ARBA" id="ARBA00022472"/>
    </source>
</evidence>
<dbReference type="Pfam" id="PF02536">
    <property type="entry name" value="mTERF"/>
    <property type="match status" value="1"/>
</dbReference>
<dbReference type="PANTHER" id="PTHR13068:SF220">
    <property type="entry name" value="F8K4.20 PROTEIN-RELATED"/>
    <property type="match status" value="1"/>
</dbReference>
<dbReference type="PANTHER" id="PTHR13068">
    <property type="entry name" value="CGI-12 PROTEIN-RELATED"/>
    <property type="match status" value="1"/>
</dbReference>
<name>A0ABD1C9H5_CARAN</name>